<dbReference type="InterPro" id="IPR029063">
    <property type="entry name" value="SAM-dependent_MTases_sf"/>
</dbReference>
<dbReference type="GO" id="GO:0032259">
    <property type="term" value="P:methylation"/>
    <property type="evidence" value="ECO:0007669"/>
    <property type="project" value="UniProtKB-KW"/>
</dbReference>
<dbReference type="SUPFAM" id="SSF53335">
    <property type="entry name" value="S-adenosyl-L-methionine-dependent methyltransferases"/>
    <property type="match status" value="1"/>
</dbReference>
<dbReference type="RefSeq" id="XP_060300847.1">
    <property type="nucleotide sequence ID" value="XM_060437154.1"/>
</dbReference>
<comment type="caution">
    <text evidence="2">The sequence shown here is derived from an EMBL/GenBank/DDBJ whole genome shotgun (WGS) entry which is preliminary data.</text>
</comment>
<keyword evidence="2" id="KW-0808">Transferase</keyword>
<evidence type="ECO:0000313" key="2">
    <source>
        <dbReference type="EMBL" id="KAK0727992.1"/>
    </source>
</evidence>
<dbReference type="GO" id="GO:0008168">
    <property type="term" value="F:methyltransferase activity"/>
    <property type="evidence" value="ECO:0007669"/>
    <property type="project" value="UniProtKB-KW"/>
</dbReference>
<gene>
    <name evidence="2" type="ORF">B0T26DRAFT_639629</name>
</gene>
<keyword evidence="2" id="KW-0489">Methyltransferase</keyword>
<dbReference type="CDD" id="cd02440">
    <property type="entry name" value="AdoMet_MTases"/>
    <property type="match status" value="1"/>
</dbReference>
<dbReference type="FunFam" id="3.40.50.150:FF:000554">
    <property type="entry name" value="Cation-transporting ATPase"/>
    <property type="match status" value="1"/>
</dbReference>
<protein>
    <submittedName>
        <fullName evidence="2">Methyltransferase domain-containing protein</fullName>
    </submittedName>
</protein>
<dbReference type="EMBL" id="JAUIRO010000002">
    <property type="protein sequence ID" value="KAK0727992.1"/>
    <property type="molecule type" value="Genomic_DNA"/>
</dbReference>
<dbReference type="AlphaFoldDB" id="A0AA40B5F6"/>
<organism evidence="2 3">
    <name type="scientific">Lasiosphaeria miniovina</name>
    <dbReference type="NCBI Taxonomy" id="1954250"/>
    <lineage>
        <taxon>Eukaryota</taxon>
        <taxon>Fungi</taxon>
        <taxon>Dikarya</taxon>
        <taxon>Ascomycota</taxon>
        <taxon>Pezizomycotina</taxon>
        <taxon>Sordariomycetes</taxon>
        <taxon>Sordariomycetidae</taxon>
        <taxon>Sordariales</taxon>
        <taxon>Lasiosphaeriaceae</taxon>
        <taxon>Lasiosphaeria</taxon>
    </lineage>
</organism>
<accession>A0AA40B5F6</accession>
<sequence>MAIETTTANGQHYEVPTPIMAAVLGSLMKYSGCLFLNDKEMLAQAEVNMLQSYVDKADIKMINYIPMPSCGWGSATLFLARRLPDATIIGFSNSKTQKEHIVAKAKEQGLGNVRVITGDVIDYEFEHESFDRILSVSHVKNYELLMVKTARALRPCGHFFVDVFGHRDTPYHFQEDWMSTHFLTGGTMPSQDLLPYFQEDLTVQTQWWVDGHHYRITAEHWVLNWKANKYKVWPHLVGAYREENASAWFNRWLGYYLAISEMFEYGEGKTYGVIHLFTKRRNSPPQVRE</sequence>
<dbReference type="Proteomes" id="UP001172101">
    <property type="component" value="Unassembled WGS sequence"/>
</dbReference>
<dbReference type="GeneID" id="85320424"/>
<dbReference type="PANTHER" id="PTHR43832">
    <property type="match status" value="1"/>
</dbReference>
<dbReference type="PANTHER" id="PTHR43832:SF1">
    <property type="entry name" value="S-ADENOSYL-L-METHIONINE-DEPENDENT METHYLTRANSFERASES SUPERFAMILY PROTEIN"/>
    <property type="match status" value="1"/>
</dbReference>
<comment type="similarity">
    <text evidence="1">Belongs to the CFA/CMAS family.</text>
</comment>
<name>A0AA40B5F6_9PEZI</name>
<reference evidence="2" key="1">
    <citation type="submission" date="2023-06" db="EMBL/GenBank/DDBJ databases">
        <title>Genome-scale phylogeny and comparative genomics of the fungal order Sordariales.</title>
        <authorList>
            <consortium name="Lawrence Berkeley National Laboratory"/>
            <person name="Hensen N."/>
            <person name="Bonometti L."/>
            <person name="Westerberg I."/>
            <person name="Brannstrom I.O."/>
            <person name="Guillou S."/>
            <person name="Cros-Aarteil S."/>
            <person name="Calhoun S."/>
            <person name="Haridas S."/>
            <person name="Kuo A."/>
            <person name="Mondo S."/>
            <person name="Pangilinan J."/>
            <person name="Riley R."/>
            <person name="LaButti K."/>
            <person name="Andreopoulos B."/>
            <person name="Lipzen A."/>
            <person name="Chen C."/>
            <person name="Yanf M."/>
            <person name="Daum C."/>
            <person name="Ng V."/>
            <person name="Clum A."/>
            <person name="Steindorff A."/>
            <person name="Ohm R."/>
            <person name="Martin F."/>
            <person name="Silar P."/>
            <person name="Natvig D."/>
            <person name="Lalanne C."/>
            <person name="Gautier V."/>
            <person name="Ament-velasquez S.L."/>
            <person name="Kruys A."/>
            <person name="Hutchinson M.I."/>
            <person name="Powell A.J."/>
            <person name="Barry K."/>
            <person name="Miller A.N."/>
            <person name="Grigoriev I.V."/>
            <person name="Debuchy R."/>
            <person name="Gladieux P."/>
            <person name="Thoren M.H."/>
            <person name="Johannesson H."/>
        </authorList>
    </citation>
    <scope>NUCLEOTIDE SEQUENCE</scope>
    <source>
        <strain evidence="2">SMH2392-1A</strain>
    </source>
</reference>
<dbReference type="Gene3D" id="3.40.50.150">
    <property type="entry name" value="Vaccinia Virus protein VP39"/>
    <property type="match status" value="1"/>
</dbReference>
<proteinExistence type="inferred from homology"/>
<keyword evidence="3" id="KW-1185">Reference proteome</keyword>
<evidence type="ECO:0000256" key="1">
    <source>
        <dbReference type="ARBA" id="ARBA00010815"/>
    </source>
</evidence>
<evidence type="ECO:0000313" key="3">
    <source>
        <dbReference type="Proteomes" id="UP001172101"/>
    </source>
</evidence>
<dbReference type="Pfam" id="PF02353">
    <property type="entry name" value="CMAS"/>
    <property type="match status" value="1"/>
</dbReference>